<reference evidence="3" key="1">
    <citation type="submission" date="2018-03" db="EMBL/GenBank/DDBJ databases">
        <authorList>
            <person name="Sun L."/>
            <person name="Liu H."/>
            <person name="Chen W."/>
            <person name="Huang K."/>
            <person name="Liu W."/>
            <person name="Gao X."/>
        </authorList>
    </citation>
    <scope>NUCLEOTIDE SEQUENCE [LARGE SCALE GENOMIC DNA]</scope>
    <source>
        <strain evidence="3">SH9</strain>
    </source>
</reference>
<keyword evidence="3" id="KW-1185">Reference proteome</keyword>
<name>A0A2T1HLN3_9HYPH</name>
<feature type="compositionally biased region" description="Polar residues" evidence="1">
    <location>
        <begin position="20"/>
        <end position="29"/>
    </location>
</feature>
<dbReference type="RefSeq" id="WP_106340617.1">
    <property type="nucleotide sequence ID" value="NZ_PVZS01000050.1"/>
</dbReference>
<feature type="region of interest" description="Disordered" evidence="1">
    <location>
        <begin position="1"/>
        <end position="71"/>
    </location>
</feature>
<dbReference type="EMBL" id="PVZS01000050">
    <property type="protein sequence ID" value="PSC02546.1"/>
    <property type="molecule type" value="Genomic_DNA"/>
</dbReference>
<feature type="compositionally biased region" description="Polar residues" evidence="1">
    <location>
        <begin position="41"/>
        <end position="60"/>
    </location>
</feature>
<evidence type="ECO:0000313" key="2">
    <source>
        <dbReference type="EMBL" id="PSC02546.1"/>
    </source>
</evidence>
<proteinExistence type="predicted"/>
<sequence length="71" mass="7654">MKGSNDLKSNAEKAMRMKQQAGSQTTTPPHRTAREGAIKDSQVNMTDTSVGTEPTQTPNLKRSHNARSGDA</sequence>
<dbReference type="AlphaFoldDB" id="A0A2T1HLN3"/>
<protein>
    <submittedName>
        <fullName evidence="2">Uncharacterized protein</fullName>
    </submittedName>
</protein>
<dbReference type="Proteomes" id="UP000239772">
    <property type="component" value="Unassembled WGS sequence"/>
</dbReference>
<evidence type="ECO:0000256" key="1">
    <source>
        <dbReference type="SAM" id="MobiDB-lite"/>
    </source>
</evidence>
<comment type="caution">
    <text evidence="2">The sequence shown here is derived from an EMBL/GenBank/DDBJ whole genome shotgun (WGS) entry which is preliminary data.</text>
</comment>
<evidence type="ECO:0000313" key="3">
    <source>
        <dbReference type="Proteomes" id="UP000239772"/>
    </source>
</evidence>
<dbReference type="OrthoDB" id="8019851at2"/>
<organism evidence="2 3">
    <name type="scientific">Alsobacter soli</name>
    <dbReference type="NCBI Taxonomy" id="2109933"/>
    <lineage>
        <taxon>Bacteria</taxon>
        <taxon>Pseudomonadati</taxon>
        <taxon>Pseudomonadota</taxon>
        <taxon>Alphaproteobacteria</taxon>
        <taxon>Hyphomicrobiales</taxon>
        <taxon>Alsobacteraceae</taxon>
        <taxon>Alsobacter</taxon>
    </lineage>
</organism>
<gene>
    <name evidence="2" type="ORF">SLNSH_23530</name>
</gene>
<accession>A0A2T1HLN3</accession>